<dbReference type="PATRIC" id="fig|28128.5.peg.53"/>
<keyword evidence="2" id="KW-1185">Reference proteome</keyword>
<protein>
    <submittedName>
        <fullName evidence="1">Uncharacterized protein</fullName>
    </submittedName>
</protein>
<dbReference type="Proteomes" id="UP000070533">
    <property type="component" value="Unassembled WGS sequence"/>
</dbReference>
<gene>
    <name evidence="1" type="ORF">HMPREF3226_00055</name>
</gene>
<dbReference type="eggNOG" id="ENOG502ZBW2">
    <property type="taxonomic scope" value="Bacteria"/>
</dbReference>
<accession>A0A133QQE0</accession>
<organism evidence="1 2">
    <name type="scientific">Prevotella corporis</name>
    <dbReference type="NCBI Taxonomy" id="28128"/>
    <lineage>
        <taxon>Bacteria</taxon>
        <taxon>Pseudomonadati</taxon>
        <taxon>Bacteroidota</taxon>
        <taxon>Bacteroidia</taxon>
        <taxon>Bacteroidales</taxon>
        <taxon>Prevotellaceae</taxon>
        <taxon>Prevotella</taxon>
    </lineage>
</organism>
<sequence>MPYRRLPKTDSARLKALKTLLENNEIYTVRNRFIDWKLLNRAQPLHDRLLTTTEQYKISMSSQVRNARKMDGLQHRASMYLSHFLQVLLMSAERGEIKRSQLPLYGLDEKTTALPNLKTTDGLLKWGPIVIEGEKARQKKGGRPIYNPSIGMVSTHFDIYHEAYSAQRRLQQRTNRANQDISKLRPEIDELLLELWNAIEAHFADLPPEQRFDECRKFGVVYYYRRHEERIY</sequence>
<evidence type="ECO:0000313" key="1">
    <source>
        <dbReference type="EMBL" id="KXA45088.1"/>
    </source>
</evidence>
<dbReference type="STRING" id="28128.HMPREF3226_00055"/>
<dbReference type="OrthoDB" id="1114533at2"/>
<name>A0A133QQE0_9BACT</name>
<dbReference type="RefSeq" id="WP_060939928.1">
    <property type="nucleotide sequence ID" value="NZ_KQ957185.1"/>
</dbReference>
<dbReference type="EMBL" id="LRQG01000002">
    <property type="protein sequence ID" value="KXA45088.1"/>
    <property type="molecule type" value="Genomic_DNA"/>
</dbReference>
<proteinExistence type="predicted"/>
<dbReference type="AlphaFoldDB" id="A0A133QQE0"/>
<comment type="caution">
    <text evidence="1">The sequence shown here is derived from an EMBL/GenBank/DDBJ whole genome shotgun (WGS) entry which is preliminary data.</text>
</comment>
<evidence type="ECO:0000313" key="2">
    <source>
        <dbReference type="Proteomes" id="UP000070533"/>
    </source>
</evidence>
<reference evidence="2" key="1">
    <citation type="submission" date="2016-01" db="EMBL/GenBank/DDBJ databases">
        <authorList>
            <person name="Mitreva M."/>
            <person name="Pepin K.H."/>
            <person name="Mihindukulasuriya K.A."/>
            <person name="Fulton R."/>
            <person name="Fronick C."/>
            <person name="O'Laughlin M."/>
            <person name="Miner T."/>
            <person name="Herter B."/>
            <person name="Rosa B.A."/>
            <person name="Cordes M."/>
            <person name="Tomlinson C."/>
            <person name="Wollam A."/>
            <person name="Palsikar V.B."/>
            <person name="Mardis E.R."/>
            <person name="Wilson R.K."/>
        </authorList>
    </citation>
    <scope>NUCLEOTIDE SEQUENCE [LARGE SCALE GENOMIC DNA]</scope>
    <source>
        <strain evidence="2">MJR7716</strain>
    </source>
</reference>